<evidence type="ECO:0000256" key="4">
    <source>
        <dbReference type="PROSITE-ProRule" id="PRU00325"/>
    </source>
</evidence>
<reference evidence="7" key="1">
    <citation type="submission" date="2020-06" db="EMBL/GenBank/DDBJ databases">
        <authorList>
            <person name="Li T."/>
            <person name="Hu X."/>
            <person name="Zhang T."/>
            <person name="Song X."/>
            <person name="Zhang H."/>
            <person name="Dai N."/>
            <person name="Sheng W."/>
            <person name="Hou X."/>
            <person name="Wei L."/>
        </authorList>
    </citation>
    <scope>NUCLEOTIDE SEQUENCE</scope>
    <source>
        <strain evidence="7">G01</strain>
        <tissue evidence="7">Leaf</tissue>
    </source>
</reference>
<reference evidence="7" key="2">
    <citation type="journal article" date="2024" name="Plant">
        <title>Genomic evolution and insights into agronomic trait innovations of Sesamum species.</title>
        <authorList>
            <person name="Miao H."/>
            <person name="Wang L."/>
            <person name="Qu L."/>
            <person name="Liu H."/>
            <person name="Sun Y."/>
            <person name="Le M."/>
            <person name="Wang Q."/>
            <person name="Wei S."/>
            <person name="Zheng Y."/>
            <person name="Lin W."/>
            <person name="Duan Y."/>
            <person name="Cao H."/>
            <person name="Xiong S."/>
            <person name="Wang X."/>
            <person name="Wei L."/>
            <person name="Li C."/>
            <person name="Ma Q."/>
            <person name="Ju M."/>
            <person name="Zhao R."/>
            <person name="Li G."/>
            <person name="Mu C."/>
            <person name="Tian Q."/>
            <person name="Mei H."/>
            <person name="Zhang T."/>
            <person name="Gao T."/>
            <person name="Zhang H."/>
        </authorList>
    </citation>
    <scope>NUCLEOTIDE SEQUENCE</scope>
    <source>
        <strain evidence="7">G01</strain>
    </source>
</reference>
<dbReference type="InterPro" id="IPR007527">
    <property type="entry name" value="Znf_SWIM"/>
</dbReference>
<evidence type="ECO:0000259" key="6">
    <source>
        <dbReference type="PROSITE" id="PS50966"/>
    </source>
</evidence>
<evidence type="ECO:0000256" key="5">
    <source>
        <dbReference type="SAM" id="MobiDB-lite"/>
    </source>
</evidence>
<proteinExistence type="predicted"/>
<keyword evidence="3" id="KW-0862">Zinc</keyword>
<dbReference type="InterPro" id="IPR006564">
    <property type="entry name" value="Znf_PMZ"/>
</dbReference>
<feature type="region of interest" description="Disordered" evidence="5">
    <location>
        <begin position="100"/>
        <end position="125"/>
    </location>
</feature>
<evidence type="ECO:0000256" key="1">
    <source>
        <dbReference type="ARBA" id="ARBA00022723"/>
    </source>
</evidence>
<dbReference type="SMART" id="SM00575">
    <property type="entry name" value="ZnF_PMZ"/>
    <property type="match status" value="1"/>
</dbReference>
<dbReference type="AlphaFoldDB" id="A0AAW2J1R4"/>
<evidence type="ECO:0000256" key="3">
    <source>
        <dbReference type="ARBA" id="ARBA00022833"/>
    </source>
</evidence>
<comment type="caution">
    <text evidence="7">The sequence shown here is derived from an EMBL/GenBank/DDBJ whole genome shotgun (WGS) entry which is preliminary data.</text>
</comment>
<dbReference type="EMBL" id="JACGWK010001435">
    <property type="protein sequence ID" value="KAL0288659.1"/>
    <property type="molecule type" value="Genomic_DNA"/>
</dbReference>
<gene>
    <name evidence="7" type="ORF">Sangu_2648000</name>
</gene>
<dbReference type="GO" id="GO:0008270">
    <property type="term" value="F:zinc ion binding"/>
    <property type="evidence" value="ECO:0007669"/>
    <property type="project" value="UniProtKB-KW"/>
</dbReference>
<sequence>MLQENRDKAKRRWFDKLCPKIKKIVERNIEKSSDCIPIKSDDLHYEISVYDGSRFTVDLSKHSCSCRKWELTGIPCKHGMSAIVCQGLNPKDLKGCELRKSQEEGVQAPSPTEQSAIGKSNQSKKGKVDCKEKNIKYIWQRTIGCHGTNYNGSNSTTDNASSATYFGLVQSSPGSILLSNTQSSQDGTVQSSVPMLLKGGRKFVTMSNLSAAIVGASRNKNHDSKGKMKKQPWIP</sequence>
<accession>A0AAW2J1R4</accession>
<dbReference type="Pfam" id="PF04434">
    <property type="entry name" value="SWIM"/>
    <property type="match status" value="1"/>
</dbReference>
<keyword evidence="1" id="KW-0479">Metal-binding</keyword>
<name>A0AAW2J1R4_9LAMI</name>
<dbReference type="PANTHER" id="PTHR31973:SF187">
    <property type="entry name" value="MUTATOR TRANSPOSASE MUDRA PROTEIN"/>
    <property type="match status" value="1"/>
</dbReference>
<evidence type="ECO:0000313" key="7">
    <source>
        <dbReference type="EMBL" id="KAL0288659.1"/>
    </source>
</evidence>
<feature type="domain" description="SWIM-type" evidence="6">
    <location>
        <begin position="55"/>
        <end position="87"/>
    </location>
</feature>
<protein>
    <recommendedName>
        <fullName evidence="6">SWIM-type domain-containing protein</fullName>
    </recommendedName>
</protein>
<dbReference type="PANTHER" id="PTHR31973">
    <property type="entry name" value="POLYPROTEIN, PUTATIVE-RELATED"/>
    <property type="match status" value="1"/>
</dbReference>
<feature type="region of interest" description="Disordered" evidence="5">
    <location>
        <begin position="216"/>
        <end position="235"/>
    </location>
</feature>
<dbReference type="PROSITE" id="PS50966">
    <property type="entry name" value="ZF_SWIM"/>
    <property type="match status" value="1"/>
</dbReference>
<keyword evidence="2 4" id="KW-0863">Zinc-finger</keyword>
<feature type="compositionally biased region" description="Polar residues" evidence="5">
    <location>
        <begin position="109"/>
        <end position="123"/>
    </location>
</feature>
<evidence type="ECO:0000256" key="2">
    <source>
        <dbReference type="ARBA" id="ARBA00022771"/>
    </source>
</evidence>
<organism evidence="7">
    <name type="scientific">Sesamum angustifolium</name>
    <dbReference type="NCBI Taxonomy" id="2727405"/>
    <lineage>
        <taxon>Eukaryota</taxon>
        <taxon>Viridiplantae</taxon>
        <taxon>Streptophyta</taxon>
        <taxon>Embryophyta</taxon>
        <taxon>Tracheophyta</taxon>
        <taxon>Spermatophyta</taxon>
        <taxon>Magnoliopsida</taxon>
        <taxon>eudicotyledons</taxon>
        <taxon>Gunneridae</taxon>
        <taxon>Pentapetalae</taxon>
        <taxon>asterids</taxon>
        <taxon>lamiids</taxon>
        <taxon>Lamiales</taxon>
        <taxon>Pedaliaceae</taxon>
        <taxon>Sesamum</taxon>
    </lineage>
</organism>